<gene>
    <name evidence="1" type="ORF">SCUD_LOCUS6109</name>
</gene>
<evidence type="ECO:0000313" key="3">
    <source>
        <dbReference type="WBParaSite" id="SCUD_0000610901-mRNA-1"/>
    </source>
</evidence>
<sequence>MFEECILVLNLSKFHLVLTMMLNKSNNTEKQYCSA</sequence>
<dbReference type="AlphaFoldDB" id="A0A183JTR9"/>
<protein>
    <submittedName>
        <fullName evidence="1 3">Uncharacterized protein</fullName>
    </submittedName>
</protein>
<proteinExistence type="predicted"/>
<name>A0A183JTR9_9TREM</name>
<accession>A0A183JTR9</accession>
<dbReference type="EMBL" id="UZAK01012048">
    <property type="protein sequence ID" value="VDP00868.1"/>
    <property type="molecule type" value="Genomic_DNA"/>
</dbReference>
<reference evidence="1 2" key="2">
    <citation type="submission" date="2018-11" db="EMBL/GenBank/DDBJ databases">
        <authorList>
            <consortium name="Pathogen Informatics"/>
        </authorList>
    </citation>
    <scope>NUCLEOTIDE SEQUENCE [LARGE SCALE GENOMIC DNA]</scope>
    <source>
        <strain evidence="1">Dakar</strain>
        <strain evidence="2">Dakar, Senegal</strain>
    </source>
</reference>
<dbReference type="WBParaSite" id="SCUD_0000610901-mRNA-1">
    <property type="protein sequence ID" value="SCUD_0000610901-mRNA-1"/>
    <property type="gene ID" value="SCUD_0000610901"/>
</dbReference>
<dbReference type="Proteomes" id="UP000279833">
    <property type="component" value="Unassembled WGS sequence"/>
</dbReference>
<organism evidence="3">
    <name type="scientific">Schistosoma curassoni</name>
    <dbReference type="NCBI Taxonomy" id="6186"/>
    <lineage>
        <taxon>Eukaryota</taxon>
        <taxon>Metazoa</taxon>
        <taxon>Spiralia</taxon>
        <taxon>Lophotrochozoa</taxon>
        <taxon>Platyhelminthes</taxon>
        <taxon>Trematoda</taxon>
        <taxon>Digenea</taxon>
        <taxon>Strigeidida</taxon>
        <taxon>Schistosomatoidea</taxon>
        <taxon>Schistosomatidae</taxon>
        <taxon>Schistosoma</taxon>
    </lineage>
</organism>
<evidence type="ECO:0000313" key="1">
    <source>
        <dbReference type="EMBL" id="VDP00868.1"/>
    </source>
</evidence>
<keyword evidence="2" id="KW-1185">Reference proteome</keyword>
<reference evidence="3" key="1">
    <citation type="submission" date="2016-06" db="UniProtKB">
        <authorList>
            <consortium name="WormBaseParasite"/>
        </authorList>
    </citation>
    <scope>IDENTIFICATION</scope>
</reference>
<evidence type="ECO:0000313" key="2">
    <source>
        <dbReference type="Proteomes" id="UP000279833"/>
    </source>
</evidence>